<protein>
    <recommendedName>
        <fullName evidence="2">UspA domain-containing protein</fullName>
    </recommendedName>
</protein>
<comment type="caution">
    <text evidence="3">The sequence shown here is derived from an EMBL/GenBank/DDBJ whole genome shotgun (WGS) entry which is preliminary data.</text>
</comment>
<feature type="domain" description="UspA" evidence="2">
    <location>
        <begin position="1"/>
        <end position="134"/>
    </location>
</feature>
<evidence type="ECO:0000259" key="2">
    <source>
        <dbReference type="Pfam" id="PF00582"/>
    </source>
</evidence>
<dbReference type="PANTHER" id="PTHR46268">
    <property type="entry name" value="STRESS RESPONSE PROTEIN NHAX"/>
    <property type="match status" value="1"/>
</dbReference>
<dbReference type="EMBL" id="BAABCX010000003">
    <property type="protein sequence ID" value="GAA3544716.1"/>
    <property type="molecule type" value="Genomic_DNA"/>
</dbReference>
<keyword evidence="4" id="KW-1185">Reference proteome</keyword>
<dbReference type="PANTHER" id="PTHR46268:SF22">
    <property type="entry name" value="SENSOR PROTEIN KDPD-RELATED"/>
    <property type="match status" value="1"/>
</dbReference>
<dbReference type="Proteomes" id="UP001500795">
    <property type="component" value="Unassembled WGS sequence"/>
</dbReference>
<accession>A0ABP6W5V5</accession>
<evidence type="ECO:0000313" key="4">
    <source>
        <dbReference type="Proteomes" id="UP001500795"/>
    </source>
</evidence>
<dbReference type="SUPFAM" id="SSF52402">
    <property type="entry name" value="Adenine nucleotide alpha hydrolases-like"/>
    <property type="match status" value="2"/>
</dbReference>
<dbReference type="InterPro" id="IPR014729">
    <property type="entry name" value="Rossmann-like_a/b/a_fold"/>
</dbReference>
<comment type="similarity">
    <text evidence="1">Belongs to the universal stress protein A family.</text>
</comment>
<evidence type="ECO:0000256" key="1">
    <source>
        <dbReference type="ARBA" id="ARBA00008791"/>
    </source>
</evidence>
<gene>
    <name evidence="3" type="ORF">GCM10022394_25920</name>
</gene>
<dbReference type="InterPro" id="IPR006015">
    <property type="entry name" value="Universal_stress_UspA"/>
</dbReference>
<dbReference type="RefSeq" id="WP_344958679.1">
    <property type="nucleotide sequence ID" value="NZ_BAABCX010000003.1"/>
</dbReference>
<name>A0ABP6W5V5_9GAMM</name>
<dbReference type="CDD" id="cd00293">
    <property type="entry name" value="USP-like"/>
    <property type="match status" value="2"/>
</dbReference>
<reference evidence="4" key="1">
    <citation type="journal article" date="2019" name="Int. J. Syst. Evol. Microbiol.">
        <title>The Global Catalogue of Microorganisms (GCM) 10K type strain sequencing project: providing services to taxonomists for standard genome sequencing and annotation.</title>
        <authorList>
            <consortium name="The Broad Institute Genomics Platform"/>
            <consortium name="The Broad Institute Genome Sequencing Center for Infectious Disease"/>
            <person name="Wu L."/>
            <person name="Ma J."/>
        </authorList>
    </citation>
    <scope>NUCLEOTIDE SEQUENCE [LARGE SCALE GENOMIC DNA]</scope>
    <source>
        <strain evidence="4">JCM 17110</strain>
    </source>
</reference>
<proteinExistence type="inferred from homology"/>
<dbReference type="PRINTS" id="PR01438">
    <property type="entry name" value="UNVRSLSTRESS"/>
</dbReference>
<feature type="domain" description="UspA" evidence="2">
    <location>
        <begin position="192"/>
        <end position="262"/>
    </location>
</feature>
<sequence>MFRHCIAGIDFSTGWDQARTQLTRMVPLLGIRQLTLFHADEPHHRSRKETNTSANRRTHLEQLAKDMAESLAIPTDPVFVSGFAASSLLEIASRREAELILVANNSHSRGQDFIMGNVALDLARQSRLPLLIIPVDLGPLDDSAPLLLVTDHSPTSAKARICFTELLGSERNGRVMIVRNPDHQVAFDELRAEEAFATDNERLDVGVALGDPVDEVCEAASELKTPLIVIGKHGTPTDNEPPLGSMAESICRRAVNPLLLVPS</sequence>
<dbReference type="Gene3D" id="3.40.50.620">
    <property type="entry name" value="HUPs"/>
    <property type="match status" value="2"/>
</dbReference>
<dbReference type="Pfam" id="PF00582">
    <property type="entry name" value="Usp"/>
    <property type="match status" value="2"/>
</dbReference>
<organism evidence="3 4">
    <name type="scientific">Zobellella aerophila</name>
    <dbReference type="NCBI Taxonomy" id="870480"/>
    <lineage>
        <taxon>Bacteria</taxon>
        <taxon>Pseudomonadati</taxon>
        <taxon>Pseudomonadota</taxon>
        <taxon>Gammaproteobacteria</taxon>
        <taxon>Aeromonadales</taxon>
        <taxon>Aeromonadaceae</taxon>
        <taxon>Zobellella</taxon>
    </lineage>
</organism>
<dbReference type="InterPro" id="IPR006016">
    <property type="entry name" value="UspA"/>
</dbReference>
<evidence type="ECO:0000313" key="3">
    <source>
        <dbReference type="EMBL" id="GAA3544716.1"/>
    </source>
</evidence>